<proteinExistence type="predicted"/>
<keyword evidence="1" id="KW-0812">Transmembrane</keyword>
<accession>A0A8I2YSD6</accession>
<organism evidence="2 3">
    <name type="scientific">Boletus reticuloceps</name>
    <dbReference type="NCBI Taxonomy" id="495285"/>
    <lineage>
        <taxon>Eukaryota</taxon>
        <taxon>Fungi</taxon>
        <taxon>Dikarya</taxon>
        <taxon>Basidiomycota</taxon>
        <taxon>Agaricomycotina</taxon>
        <taxon>Agaricomycetes</taxon>
        <taxon>Agaricomycetidae</taxon>
        <taxon>Boletales</taxon>
        <taxon>Boletineae</taxon>
        <taxon>Boletaceae</taxon>
        <taxon>Boletoideae</taxon>
        <taxon>Boletus</taxon>
    </lineage>
</organism>
<dbReference type="AlphaFoldDB" id="A0A8I2YSD6"/>
<keyword evidence="3" id="KW-1185">Reference proteome</keyword>
<protein>
    <submittedName>
        <fullName evidence="2">Uncharacterized protein</fullName>
    </submittedName>
</protein>
<evidence type="ECO:0000313" key="2">
    <source>
        <dbReference type="EMBL" id="KAG6375952.1"/>
    </source>
</evidence>
<feature type="transmembrane region" description="Helical" evidence="1">
    <location>
        <begin position="34"/>
        <end position="58"/>
    </location>
</feature>
<dbReference type="OrthoDB" id="2676777at2759"/>
<dbReference type="Proteomes" id="UP000683000">
    <property type="component" value="Unassembled WGS sequence"/>
</dbReference>
<evidence type="ECO:0000313" key="3">
    <source>
        <dbReference type="Proteomes" id="UP000683000"/>
    </source>
</evidence>
<evidence type="ECO:0000256" key="1">
    <source>
        <dbReference type="SAM" id="Phobius"/>
    </source>
</evidence>
<name>A0A8I2YSD6_9AGAM</name>
<reference evidence="2" key="1">
    <citation type="submission" date="2021-03" db="EMBL/GenBank/DDBJ databases">
        <title>Evolutionary innovations through gain and loss of genes in the ectomycorrhizal Boletales.</title>
        <authorList>
            <person name="Wu G."/>
            <person name="Miyauchi S."/>
            <person name="Morin E."/>
            <person name="Yang Z.-L."/>
            <person name="Xu J."/>
            <person name="Martin F.M."/>
        </authorList>
    </citation>
    <scope>NUCLEOTIDE SEQUENCE</scope>
    <source>
        <strain evidence="2">BR01</strain>
    </source>
</reference>
<sequence length="114" mass="12601">MSALTFLVIAENIHLHYGRLSPTELKERSEQIDYATFAILFAILDIGFVIVRVAGFVALSGSPALAVGLVFVSMSPFAILPVLTYPARFLRRRKQELTEEVKLESGTVFDGIQT</sequence>
<feature type="transmembrane region" description="Helical" evidence="1">
    <location>
        <begin position="64"/>
        <end position="85"/>
    </location>
</feature>
<comment type="caution">
    <text evidence="2">The sequence shown here is derived from an EMBL/GenBank/DDBJ whole genome shotgun (WGS) entry which is preliminary data.</text>
</comment>
<keyword evidence="1" id="KW-1133">Transmembrane helix</keyword>
<gene>
    <name evidence="2" type="ORF">JVT61DRAFT_2829</name>
</gene>
<keyword evidence="1" id="KW-0472">Membrane</keyword>
<dbReference type="EMBL" id="JAGFBS010000013">
    <property type="protein sequence ID" value="KAG6375952.1"/>
    <property type="molecule type" value="Genomic_DNA"/>
</dbReference>